<feature type="signal peptide" evidence="1">
    <location>
        <begin position="1"/>
        <end position="31"/>
    </location>
</feature>
<accession>A0A0B7AMY5</accession>
<name>A0A0B7AMY5_9EUPU</name>
<feature type="chain" id="PRO_5002111752" description="Secreted protein" evidence="1">
    <location>
        <begin position="32"/>
        <end position="94"/>
    </location>
</feature>
<organism evidence="2">
    <name type="scientific">Arion vulgaris</name>
    <dbReference type="NCBI Taxonomy" id="1028688"/>
    <lineage>
        <taxon>Eukaryota</taxon>
        <taxon>Metazoa</taxon>
        <taxon>Spiralia</taxon>
        <taxon>Lophotrochozoa</taxon>
        <taxon>Mollusca</taxon>
        <taxon>Gastropoda</taxon>
        <taxon>Heterobranchia</taxon>
        <taxon>Euthyneura</taxon>
        <taxon>Panpulmonata</taxon>
        <taxon>Eupulmonata</taxon>
        <taxon>Stylommatophora</taxon>
        <taxon>Helicina</taxon>
        <taxon>Arionoidea</taxon>
        <taxon>Arionidae</taxon>
        <taxon>Arion</taxon>
    </lineage>
</organism>
<dbReference type="AlphaFoldDB" id="A0A0B7AMY5"/>
<dbReference type="EMBL" id="HACG01034435">
    <property type="protein sequence ID" value="CEK81300.1"/>
    <property type="molecule type" value="Transcribed_RNA"/>
</dbReference>
<evidence type="ECO:0000313" key="2">
    <source>
        <dbReference type="EMBL" id="CEK81300.1"/>
    </source>
</evidence>
<sequence>MKHSRSFIFALSWSILCQQVVLVRLHQFSDAFPAGSVPSKLLSILCIHDKCLQVLLAYIFVTKEGPPHHSVAKTVKTFLPKIVVIHSGQVTHHT</sequence>
<gene>
    <name evidence="2" type="primary">ORF125355</name>
</gene>
<proteinExistence type="predicted"/>
<evidence type="ECO:0008006" key="3">
    <source>
        <dbReference type="Google" id="ProtNLM"/>
    </source>
</evidence>
<evidence type="ECO:0000256" key="1">
    <source>
        <dbReference type="SAM" id="SignalP"/>
    </source>
</evidence>
<protein>
    <recommendedName>
        <fullName evidence="3">Secreted protein</fullName>
    </recommendedName>
</protein>
<keyword evidence="1" id="KW-0732">Signal</keyword>
<reference evidence="2" key="1">
    <citation type="submission" date="2014-12" db="EMBL/GenBank/DDBJ databases">
        <title>Insight into the proteome of Arion vulgaris.</title>
        <authorList>
            <person name="Aradska J."/>
            <person name="Bulat T."/>
            <person name="Smidak R."/>
            <person name="Sarate P."/>
            <person name="Gangsoo J."/>
            <person name="Sialana F."/>
            <person name="Bilban M."/>
            <person name="Lubec G."/>
        </authorList>
    </citation>
    <scope>NUCLEOTIDE SEQUENCE</scope>
    <source>
        <tissue evidence="2">Skin</tissue>
    </source>
</reference>